<feature type="transmembrane region" description="Helical" evidence="1">
    <location>
        <begin position="12"/>
        <end position="30"/>
    </location>
</feature>
<keyword evidence="1" id="KW-0812">Transmembrane</keyword>
<sequence>MRFQFESNSIFYIYFVFQMFFISEILCIFARNLRNMVEIPQTLKFQ</sequence>
<evidence type="ECO:0000313" key="2">
    <source>
        <dbReference type="EMBL" id="EFB35802.1"/>
    </source>
</evidence>
<dbReference type="HOGENOM" id="CLU_3187282_0_0_10"/>
<organism evidence="2 3">
    <name type="scientific">Segatella copri DSM 18205</name>
    <dbReference type="NCBI Taxonomy" id="537011"/>
    <lineage>
        <taxon>Bacteria</taxon>
        <taxon>Pseudomonadati</taxon>
        <taxon>Bacteroidota</taxon>
        <taxon>Bacteroidia</taxon>
        <taxon>Bacteroidales</taxon>
        <taxon>Prevotellaceae</taxon>
        <taxon>Segatella</taxon>
    </lineage>
</organism>
<protein>
    <submittedName>
        <fullName evidence="2">Uncharacterized protein</fullName>
    </submittedName>
</protein>
<keyword evidence="3" id="KW-1185">Reference proteome</keyword>
<accession>D1PBX6</accession>
<dbReference type="AlphaFoldDB" id="D1PBX6"/>
<keyword evidence="1" id="KW-1133">Transmembrane helix</keyword>
<dbReference type="STRING" id="537011.PREVCOP_04706"/>
<dbReference type="PaxDb" id="537011-PREVCOP_04706"/>
<dbReference type="Proteomes" id="UP000004477">
    <property type="component" value="Unassembled WGS sequence"/>
</dbReference>
<reference evidence="2" key="1">
    <citation type="submission" date="2009-11" db="EMBL/GenBank/DDBJ databases">
        <authorList>
            <person name="Weinstock G."/>
            <person name="Sodergren E."/>
            <person name="Clifton S."/>
            <person name="Fulton L."/>
            <person name="Fulton B."/>
            <person name="Courtney L."/>
            <person name="Fronick C."/>
            <person name="Harrison M."/>
            <person name="Strong C."/>
            <person name="Farmer C."/>
            <person name="Delahaunty K."/>
            <person name="Markovic C."/>
            <person name="Hall O."/>
            <person name="Minx P."/>
            <person name="Tomlinson C."/>
            <person name="Mitreva M."/>
            <person name="Nelson J."/>
            <person name="Hou S."/>
            <person name="Wollam A."/>
            <person name="Pepin K.H."/>
            <person name="Johnson M."/>
            <person name="Bhonagiri V."/>
            <person name="Nash W.E."/>
            <person name="Warren W."/>
            <person name="Chinwalla A."/>
            <person name="Mardis E.R."/>
            <person name="Wilson R.K."/>
        </authorList>
    </citation>
    <scope>NUCLEOTIDE SEQUENCE [LARGE SCALE GENOMIC DNA]</scope>
    <source>
        <strain evidence="2">DSM 18205</strain>
    </source>
</reference>
<evidence type="ECO:0000256" key="1">
    <source>
        <dbReference type="SAM" id="Phobius"/>
    </source>
</evidence>
<gene>
    <name evidence="2" type="ORF">PREVCOP_04706</name>
</gene>
<keyword evidence="1" id="KW-0472">Membrane</keyword>
<proteinExistence type="predicted"/>
<dbReference type="EMBL" id="ACBX02000012">
    <property type="protein sequence ID" value="EFB35802.1"/>
    <property type="molecule type" value="Genomic_DNA"/>
</dbReference>
<comment type="caution">
    <text evidence="2">The sequence shown here is derived from an EMBL/GenBank/DDBJ whole genome shotgun (WGS) entry which is preliminary data.</text>
</comment>
<name>D1PBX6_9BACT</name>
<evidence type="ECO:0000313" key="3">
    <source>
        <dbReference type="Proteomes" id="UP000004477"/>
    </source>
</evidence>